<comment type="caution">
    <text evidence="2">The sequence shown here is derived from an EMBL/GenBank/DDBJ whole genome shotgun (WGS) entry which is preliminary data.</text>
</comment>
<keyword evidence="2" id="KW-0969">Cilium</keyword>
<dbReference type="AlphaFoldDB" id="A0A3S3NLK4"/>
<evidence type="ECO:0000313" key="2">
    <source>
        <dbReference type="EMBL" id="RWR90051.1"/>
    </source>
</evidence>
<feature type="compositionally biased region" description="Basic and acidic residues" evidence="1">
    <location>
        <begin position="1"/>
        <end position="30"/>
    </location>
</feature>
<gene>
    <name evidence="2" type="ORF">CKAN_01912900</name>
</gene>
<accession>A0A3S3NLK4</accession>
<sequence length="164" mass="18207">MEREQKTENIREGGQRKEAIHPSTPTDHHHINQLMGPITRINGRDGSSSSAWSVFDTIKDFPPTPEALMAEIDSAISISEYNHSTSLLHNAFTQQQQHRYDARLADQGYKSGCAELAAGNLDEALRHLQTSLSLCPPDKTSAVTKLRSLISFVSQQKNQKPPTT</sequence>
<keyword evidence="2" id="KW-0966">Cell projection</keyword>
<keyword evidence="3" id="KW-1185">Reference proteome</keyword>
<dbReference type="Proteomes" id="UP000283530">
    <property type="component" value="Unassembled WGS sequence"/>
</dbReference>
<dbReference type="EMBL" id="QPKB01000008">
    <property type="protein sequence ID" value="RWR90051.1"/>
    <property type="molecule type" value="Genomic_DNA"/>
</dbReference>
<organism evidence="2 3">
    <name type="scientific">Cinnamomum micranthum f. kanehirae</name>
    <dbReference type="NCBI Taxonomy" id="337451"/>
    <lineage>
        <taxon>Eukaryota</taxon>
        <taxon>Viridiplantae</taxon>
        <taxon>Streptophyta</taxon>
        <taxon>Embryophyta</taxon>
        <taxon>Tracheophyta</taxon>
        <taxon>Spermatophyta</taxon>
        <taxon>Magnoliopsida</taxon>
        <taxon>Magnoliidae</taxon>
        <taxon>Laurales</taxon>
        <taxon>Lauraceae</taxon>
        <taxon>Cinnamomum</taxon>
    </lineage>
</organism>
<proteinExistence type="predicted"/>
<feature type="region of interest" description="Disordered" evidence="1">
    <location>
        <begin position="1"/>
        <end position="31"/>
    </location>
</feature>
<protein>
    <submittedName>
        <fullName evidence="2">Intraflagellar transport protein</fullName>
    </submittedName>
</protein>
<evidence type="ECO:0000256" key="1">
    <source>
        <dbReference type="SAM" id="MobiDB-lite"/>
    </source>
</evidence>
<reference evidence="2 3" key="1">
    <citation type="journal article" date="2019" name="Nat. Plants">
        <title>Stout camphor tree genome fills gaps in understanding of flowering plant genome evolution.</title>
        <authorList>
            <person name="Chaw S.M."/>
            <person name="Liu Y.C."/>
            <person name="Wu Y.W."/>
            <person name="Wang H.Y."/>
            <person name="Lin C.I."/>
            <person name="Wu C.S."/>
            <person name="Ke H.M."/>
            <person name="Chang L.Y."/>
            <person name="Hsu C.Y."/>
            <person name="Yang H.T."/>
            <person name="Sudianto E."/>
            <person name="Hsu M.H."/>
            <person name="Wu K.P."/>
            <person name="Wang L.N."/>
            <person name="Leebens-Mack J.H."/>
            <person name="Tsai I.J."/>
        </authorList>
    </citation>
    <scope>NUCLEOTIDE SEQUENCE [LARGE SCALE GENOMIC DNA]</scope>
    <source>
        <strain evidence="3">cv. Chaw 1501</strain>
        <tissue evidence="2">Young leaves</tissue>
    </source>
</reference>
<name>A0A3S3NLK4_9MAGN</name>
<evidence type="ECO:0000313" key="3">
    <source>
        <dbReference type="Proteomes" id="UP000283530"/>
    </source>
</evidence>
<dbReference type="OrthoDB" id="1910345at2759"/>
<keyword evidence="2" id="KW-0282">Flagellum</keyword>